<dbReference type="PANTHER" id="PTHR19959:SF119">
    <property type="entry name" value="FUNGAL LIPASE-LIKE DOMAIN-CONTAINING PROTEIN"/>
    <property type="match status" value="1"/>
</dbReference>
<dbReference type="Proteomes" id="UP000294543">
    <property type="component" value="Unassembled WGS sequence"/>
</dbReference>
<reference evidence="2 3" key="1">
    <citation type="submission" date="2019-03" db="EMBL/GenBank/DDBJ databases">
        <title>Draft genome sequences of novel Actinobacteria.</title>
        <authorList>
            <person name="Sahin N."/>
            <person name="Ay H."/>
            <person name="Saygin H."/>
        </authorList>
    </citation>
    <scope>NUCLEOTIDE SEQUENCE [LARGE SCALE GENOMIC DNA]</scope>
    <source>
        <strain evidence="2 3">KC712</strain>
    </source>
</reference>
<dbReference type="OrthoDB" id="3206999at2"/>
<keyword evidence="3" id="KW-1185">Reference proteome</keyword>
<dbReference type="Gene3D" id="1.25.40.10">
    <property type="entry name" value="Tetratricopeptide repeat domain"/>
    <property type="match status" value="3"/>
</dbReference>
<dbReference type="InterPro" id="IPR024983">
    <property type="entry name" value="CHAT_dom"/>
</dbReference>
<dbReference type="InterPro" id="IPR011990">
    <property type="entry name" value="TPR-like_helical_dom_sf"/>
</dbReference>
<dbReference type="SUPFAM" id="SSF48452">
    <property type="entry name" value="TPR-like"/>
    <property type="match status" value="2"/>
</dbReference>
<dbReference type="EMBL" id="SMKP01000054">
    <property type="protein sequence ID" value="TDD19711.1"/>
    <property type="molecule type" value="Genomic_DNA"/>
</dbReference>
<name>A0A4R4WMC4_9ACTN</name>
<gene>
    <name evidence="2" type="ORF">E1294_20200</name>
</gene>
<dbReference type="Pfam" id="PF12770">
    <property type="entry name" value="CHAT"/>
    <property type="match status" value="1"/>
</dbReference>
<accession>A0A4R4WMC4</accession>
<evidence type="ECO:0000259" key="1">
    <source>
        <dbReference type="Pfam" id="PF12770"/>
    </source>
</evidence>
<sequence length="1160" mass="126697">MNAAEYGRSAPAEVLAAMSMDRLDDFARTRNASRLEEAIRLARQALAATSPGNADDGHAMSCFALMAALSSRYARHGEPADLEEAIRHGRWAQEITPDGDEAKIGILSLLTESLLDLVERNGDRETLKEAIELQRNAVRLAVQTPLLGKALSMLGRALTTWTELTGELAALEEAMATDRHLLEREPDDPHILESAANRLHDWYRITGALSALEEAVLLHRRSLGHRPDGSEYRHVVLANLGVTLQDRYEHSQRQADIDEAISRLREALATMPAGYRAQGQRLAGLAQALQTRFEHEGDRADLEEAVRLSRQAVAVTPPGHPQRGDRLTDLAHTYVGLSQATGEPVDADELIRLRQEALDLLPAGHRDRAVARSNLGDAYRFRYERSGRFSDLGRARDLCEQAMDDLADDHPHRDQCLFNAASVWRHRFDHAGDLDALGQAIDAFREAARLFPHASLRQRALVQLASALRARYDRVGDLPDLRDAITFGRECVQLVPDDHIAHNNLGNTLQAWYETTGDADVLRQAVAAGRRAVDLLPSGHHYEVMYLMNLAHSLQIQAEGMDDMTALDEAVGIIRRAAAVAARRTPLVGPFRFNVAVIMRTRFERAGDAESRLEAVAAFRETARDEATPPQMRVKAGIEWGRLELAAGDWEAGHEGLAYAVELLHSVAPRELGRKDQEHGLRTLAGLASQAAWCALRLGRPGRAMELLEQGRGVLIAQALESRASDLSELHVRDAGLAERFERLRERLNAPIPAGAQAEPKLSTAVLRERRSLVAEWNQTLAQIRGLEGLEGFGRPPSIDRLLKQATEGPIITINVSAAFGDAIILTPGGIRTVPLPALTHPWLAQRVERFATALSDITSDTAAVVRRKAAAKELSSVLADLWDTVTGPVLAGLGISAHVPGTPWPRVWWSPTGPLSTLPLHAAGHHDEYGQPDARIVLDRVVSSYIPTVYALEHARQSPLPEPCRDVLVSALTHTPGAPDLRAASRESALLERRYDDVLVLPEAEATRARVLAEIPRHPIAHFACHATTVPGDPSGSHLVLHDGPLTALEISSRHLSGLHLAYLSACSTSETDPAFADEAIHVATAFQLAGYTHVIGTLWPIADNVAPEIADLFHANLALDGQASPSGTALALHQAVHELRSRYPATPALWASHIHLGP</sequence>
<evidence type="ECO:0000313" key="2">
    <source>
        <dbReference type="EMBL" id="TDD19711.1"/>
    </source>
</evidence>
<evidence type="ECO:0000313" key="3">
    <source>
        <dbReference type="Proteomes" id="UP000294543"/>
    </source>
</evidence>
<feature type="domain" description="CHAT" evidence="1">
    <location>
        <begin position="879"/>
        <end position="1159"/>
    </location>
</feature>
<dbReference type="RefSeq" id="WP_132510316.1">
    <property type="nucleotide sequence ID" value="NZ_SMKP01000054.1"/>
</dbReference>
<protein>
    <submittedName>
        <fullName evidence="2">CHAT domain-containing protein</fullName>
    </submittedName>
</protein>
<dbReference type="PANTHER" id="PTHR19959">
    <property type="entry name" value="KINESIN LIGHT CHAIN"/>
    <property type="match status" value="1"/>
</dbReference>
<comment type="caution">
    <text evidence="2">The sequence shown here is derived from an EMBL/GenBank/DDBJ whole genome shotgun (WGS) entry which is preliminary data.</text>
</comment>
<dbReference type="Pfam" id="PF13374">
    <property type="entry name" value="TPR_10"/>
    <property type="match status" value="1"/>
</dbReference>
<proteinExistence type="predicted"/>
<organism evidence="2 3">
    <name type="scientific">Nonomuraea diastatica</name>
    <dbReference type="NCBI Taxonomy" id="1848329"/>
    <lineage>
        <taxon>Bacteria</taxon>
        <taxon>Bacillati</taxon>
        <taxon>Actinomycetota</taxon>
        <taxon>Actinomycetes</taxon>
        <taxon>Streptosporangiales</taxon>
        <taxon>Streptosporangiaceae</taxon>
        <taxon>Nonomuraea</taxon>
    </lineage>
</organism>
<dbReference type="AlphaFoldDB" id="A0A4R4WMC4"/>